<keyword evidence="1" id="KW-0732">Signal</keyword>
<feature type="domain" description="GerMN" evidence="2">
    <location>
        <begin position="229"/>
        <end position="318"/>
    </location>
</feature>
<proteinExistence type="predicted"/>
<name>A0A6I0F1B5_9FIRM</name>
<evidence type="ECO:0000313" key="4">
    <source>
        <dbReference type="Proteomes" id="UP000432715"/>
    </source>
</evidence>
<feature type="signal peptide" evidence="1">
    <location>
        <begin position="1"/>
        <end position="23"/>
    </location>
</feature>
<reference evidence="3 4" key="1">
    <citation type="submission" date="2019-10" db="EMBL/GenBank/DDBJ databases">
        <title>Alkaliphilus serpentinus sp. nov. and Alkaliphilus pronyensis sp. nov., two novel anaerobic alkaliphilic species isolated from the serpentinized-hosted hydrothermal field of the Prony Bay (New Caledonia).</title>
        <authorList>
            <person name="Postec A."/>
        </authorList>
    </citation>
    <scope>NUCLEOTIDE SEQUENCE [LARGE SCALE GENOMIC DNA]</scope>
    <source>
        <strain evidence="3 4">LacV</strain>
    </source>
</reference>
<dbReference type="EMBL" id="WBZC01000082">
    <property type="protein sequence ID" value="KAB3529612.1"/>
    <property type="molecule type" value="Genomic_DNA"/>
</dbReference>
<organism evidence="3 4">
    <name type="scientific">Alkaliphilus pronyensis</name>
    <dbReference type="NCBI Taxonomy" id="1482732"/>
    <lineage>
        <taxon>Bacteria</taxon>
        <taxon>Bacillati</taxon>
        <taxon>Bacillota</taxon>
        <taxon>Clostridia</taxon>
        <taxon>Peptostreptococcales</taxon>
        <taxon>Natronincolaceae</taxon>
        <taxon>Alkaliphilus</taxon>
    </lineage>
</organism>
<dbReference type="PROSITE" id="PS51257">
    <property type="entry name" value="PROKAR_LIPOPROTEIN"/>
    <property type="match status" value="1"/>
</dbReference>
<dbReference type="InterPro" id="IPR019606">
    <property type="entry name" value="GerMN"/>
</dbReference>
<dbReference type="SMART" id="SM00909">
    <property type="entry name" value="Germane"/>
    <property type="match status" value="2"/>
</dbReference>
<accession>A0A6I0F1B5</accession>
<dbReference type="AlphaFoldDB" id="A0A6I0F1B5"/>
<feature type="chain" id="PRO_5039326629" evidence="1">
    <location>
        <begin position="24"/>
        <end position="331"/>
    </location>
</feature>
<feature type="domain" description="GerMN" evidence="2">
    <location>
        <begin position="81"/>
        <end position="173"/>
    </location>
</feature>
<protein>
    <submittedName>
        <fullName evidence="3">GerMN domain-containing protein</fullName>
    </submittedName>
</protein>
<evidence type="ECO:0000259" key="2">
    <source>
        <dbReference type="SMART" id="SM00909"/>
    </source>
</evidence>
<dbReference type="RefSeq" id="WP_151862341.1">
    <property type="nucleotide sequence ID" value="NZ_WBZC01000082.1"/>
</dbReference>
<comment type="caution">
    <text evidence="3">The sequence shown here is derived from an EMBL/GenBank/DDBJ whole genome shotgun (WGS) entry which is preliminary data.</text>
</comment>
<dbReference type="Pfam" id="PF10646">
    <property type="entry name" value="Germane"/>
    <property type="match status" value="2"/>
</dbReference>
<dbReference type="Proteomes" id="UP000432715">
    <property type="component" value="Unassembled WGS sequence"/>
</dbReference>
<dbReference type="OrthoDB" id="9809406at2"/>
<keyword evidence="4" id="KW-1185">Reference proteome</keyword>
<sequence length="331" mass="36703">MKTYKWKLFALVLCMLVLLTACGNPFSILLGEEDTDVSIIVDQGSMDSQEDGMRQTILYYRDQSGLVVPMMKNIPWEEGIAKSALRHLVDDPMTREDLAIIGLEPVLPEGTEILGMSINDGLCKVDFNEGLYAYENDLQETAIITSVVYTLTEFPAIDKVQFMVNGEEINRLKFGTAVNLPFERENINLAQEITDNAVPVVVYYKGTVNGEDEYFVPVTKGVNALSADIKSALVALLEGAPEGLGLFSEIPEGVAVNNVYIKDGIAYIDFTEEIKRIPDNEKLQQSMIYEIGLTLKEIEPTITQVRILSGGEEIQLGSNVQLNLPVFSNVY</sequence>
<evidence type="ECO:0000313" key="3">
    <source>
        <dbReference type="EMBL" id="KAB3529612.1"/>
    </source>
</evidence>
<evidence type="ECO:0000256" key="1">
    <source>
        <dbReference type="SAM" id="SignalP"/>
    </source>
</evidence>
<gene>
    <name evidence="3" type="ORF">F8154_14545</name>
</gene>